<dbReference type="GO" id="GO:0046475">
    <property type="term" value="P:glycerophospholipid catabolic process"/>
    <property type="evidence" value="ECO:0007669"/>
    <property type="project" value="TreeGrafter"/>
</dbReference>
<evidence type="ECO:0000256" key="4">
    <source>
        <dbReference type="PROSITE-ProRule" id="PRU00023"/>
    </source>
</evidence>
<accession>A0A8H7QJS9</accession>
<feature type="repeat" description="ANK" evidence="4">
    <location>
        <begin position="282"/>
        <end position="308"/>
    </location>
</feature>
<feature type="compositionally biased region" description="Low complexity" evidence="5">
    <location>
        <begin position="544"/>
        <end position="562"/>
    </location>
</feature>
<dbReference type="Gene3D" id="1.25.40.20">
    <property type="entry name" value="Ankyrin repeat-containing domain"/>
    <property type="match status" value="2"/>
</dbReference>
<dbReference type="Pfam" id="PF12796">
    <property type="entry name" value="Ank_2"/>
    <property type="match status" value="2"/>
</dbReference>
<dbReference type="Pfam" id="PF25329">
    <property type="entry name" value="C2_GDE1"/>
    <property type="match status" value="1"/>
</dbReference>
<dbReference type="InterPro" id="IPR057506">
    <property type="entry name" value="C2_GPCPD1"/>
</dbReference>
<dbReference type="InterPro" id="IPR002110">
    <property type="entry name" value="Ankyrin_rpt"/>
</dbReference>
<comment type="caution">
    <text evidence="8">The sequence shown here is derived from an EMBL/GenBank/DDBJ whole genome shotgun (WGS) entry which is preliminary data.</text>
</comment>
<evidence type="ECO:0000313" key="9">
    <source>
        <dbReference type="Proteomes" id="UP000650833"/>
    </source>
</evidence>
<feature type="repeat" description="ANK" evidence="4">
    <location>
        <begin position="463"/>
        <end position="495"/>
    </location>
</feature>
<organism evidence="8 9">
    <name type="scientific">Mucor plumbeus</name>
    <dbReference type="NCBI Taxonomy" id="97098"/>
    <lineage>
        <taxon>Eukaryota</taxon>
        <taxon>Fungi</taxon>
        <taxon>Fungi incertae sedis</taxon>
        <taxon>Mucoromycota</taxon>
        <taxon>Mucoromycotina</taxon>
        <taxon>Mucoromycetes</taxon>
        <taxon>Mucorales</taxon>
        <taxon>Mucorineae</taxon>
        <taxon>Mucoraceae</taxon>
        <taxon>Mucor</taxon>
    </lineage>
</organism>
<dbReference type="InterPro" id="IPR030395">
    <property type="entry name" value="GP_PDE_dom"/>
</dbReference>
<sequence length="1118" mass="124594">MKFGKTLLSNQIPEWSRNYIAYKALKKEIKAASTELPPSEEEVTAIFFKLDRELEKINTFYVYKQALIHRRLWILQEKHEKFHDESDELASALKETRNQINKLMWFAELNSKGFRKILKKLDKKLGLDFQTVYWETKVAVLPFATPFQLRKELDQVTEWILTLTSADKQKDNINSNLKLARYTSKNEDISNAIKKDNEAELASLLKEGSRIDDTILELAVEHESIKCLEYLVSTLGLSLVNNRDINERNLLHRICIKLPASVKIVESLLNLEPSLSIQKDFAGRRPLHYAAESNDANLIKFLLQHAIDHHYYALHEGFADPVWQDREGFTPLFFGIIHGSTVAVKELIEVGQIDNIDELFASGQKSPTISNASLSSEELITNENELLPDFARSLHHPSSVALACKLGNLELLKLLIDKNASVDLADEDGETPLLFAIRSHFLDGVKVLIYDGHVDINLAEKVNGWTPLMVASIEGFKDIVEALLEANADKDVIDQNGWSASEHAIFRGNLDIGRLTLPKDNKLHLEPTVRAKLTGISDDESGQSTPTSSASPALSTSPTKTKASKAVSKASRLYGHKYLTDLSMIIITLGSNDVRNPLCHKFIELAEKFQGEDQQRRLSLSVSATNASGEFPIIDLPSEFTHAFYPEPIVLFTPKPEEVTLRFDLIETFGSSRNSSVLARGTSVLAGDFIFTKSKGFKGPTEKASLRGQQTVPLVQAKDLDCVGTLGIEYFVITPFENKNMRIGDRYTYYKSVDTQVIGHRGSGMNRKGSRLQVGENTVLSFVTAASLGAEYVEFDVQLTKDLVPVIYHDWTVTETGYDIPLNAITSEQFVNLRRSGQIKEYHTGVSDGAHGVLVSTSSDTRPKKTQATPLHHSPLISNGISHNGSGHNTPNGVRASRSHSFSASSPNRLDLSDPFEQTRSSKSGKMKGNGPETIQGPFTTLAEVLRSVPKSAGFNIEVKYPMIDEAEQDELTQFQELNIYVDTILECVYNNVEQDRHIIFSSFHPEICLALNLKQPNYPVFFLTDAGTLPMADIRCNSLQEAVRFAKQADLLGIVAASEPILEAPRMVQVIKEMGLLLFTYGILNNEVENAIAQKHYGVDAVIVDSVLPVRKGLRGD</sequence>
<dbReference type="PROSITE" id="PS50088">
    <property type="entry name" value="ANK_REPEAT"/>
    <property type="match status" value="3"/>
</dbReference>
<keyword evidence="3 4" id="KW-0040">ANK repeat</keyword>
<dbReference type="AlphaFoldDB" id="A0A8H7QJS9"/>
<dbReference type="SUPFAM" id="SSF48403">
    <property type="entry name" value="Ankyrin repeat"/>
    <property type="match status" value="1"/>
</dbReference>
<dbReference type="InterPro" id="IPR004331">
    <property type="entry name" value="SPX_dom"/>
</dbReference>
<dbReference type="InterPro" id="IPR017946">
    <property type="entry name" value="PLC-like_Pdiesterase_TIM-brl"/>
</dbReference>
<dbReference type="InterPro" id="IPR036770">
    <property type="entry name" value="Ankyrin_rpt-contain_sf"/>
</dbReference>
<feature type="region of interest" description="Disordered" evidence="5">
    <location>
        <begin position="534"/>
        <end position="562"/>
    </location>
</feature>
<keyword evidence="1" id="KW-0677">Repeat</keyword>
<dbReference type="PROSITE" id="PS51704">
    <property type="entry name" value="GP_PDE"/>
    <property type="match status" value="1"/>
</dbReference>
<dbReference type="SUPFAM" id="SSF51695">
    <property type="entry name" value="PLC-like phosphodiesterases"/>
    <property type="match status" value="1"/>
</dbReference>
<gene>
    <name evidence="8" type="ORF">INT46_011567</name>
</gene>
<dbReference type="InterPro" id="IPR051578">
    <property type="entry name" value="GDPD"/>
</dbReference>
<dbReference type="SMART" id="SM00248">
    <property type="entry name" value="ANK"/>
    <property type="match status" value="7"/>
</dbReference>
<dbReference type="PANTHER" id="PTHR22958">
    <property type="entry name" value="GLYCEROPHOSPHORYL DIESTER PHOSPHODIESTERASE"/>
    <property type="match status" value="1"/>
</dbReference>
<evidence type="ECO:0000256" key="3">
    <source>
        <dbReference type="ARBA" id="ARBA00023043"/>
    </source>
</evidence>
<feature type="region of interest" description="Disordered" evidence="5">
    <location>
        <begin position="850"/>
        <end position="934"/>
    </location>
</feature>
<dbReference type="OrthoDB" id="197419at2759"/>
<dbReference type="Pfam" id="PF03105">
    <property type="entry name" value="SPX"/>
    <property type="match status" value="1"/>
</dbReference>
<evidence type="ECO:0000256" key="2">
    <source>
        <dbReference type="ARBA" id="ARBA00022801"/>
    </source>
</evidence>
<evidence type="ECO:0000256" key="1">
    <source>
        <dbReference type="ARBA" id="ARBA00022737"/>
    </source>
</evidence>
<dbReference type="Pfam" id="PF13637">
    <property type="entry name" value="Ank_4"/>
    <property type="match status" value="1"/>
</dbReference>
<feature type="repeat" description="ANK" evidence="4">
    <location>
        <begin position="395"/>
        <end position="427"/>
    </location>
</feature>
<dbReference type="CDD" id="cd14484">
    <property type="entry name" value="SPX_GDE1_like"/>
    <property type="match status" value="1"/>
</dbReference>
<dbReference type="Proteomes" id="UP000650833">
    <property type="component" value="Unassembled WGS sequence"/>
</dbReference>
<name>A0A8H7QJS9_9FUNG</name>
<evidence type="ECO:0000259" key="7">
    <source>
        <dbReference type="PROSITE" id="PS51704"/>
    </source>
</evidence>
<feature type="compositionally biased region" description="Low complexity" evidence="5">
    <location>
        <begin position="895"/>
        <end position="906"/>
    </location>
</feature>
<dbReference type="EMBL" id="JAEPRC010000694">
    <property type="protein sequence ID" value="KAG2192811.1"/>
    <property type="molecule type" value="Genomic_DNA"/>
</dbReference>
<dbReference type="PROSITE" id="PS50297">
    <property type="entry name" value="ANK_REP_REGION"/>
    <property type="match status" value="2"/>
</dbReference>
<evidence type="ECO:0000256" key="5">
    <source>
        <dbReference type="SAM" id="MobiDB-lite"/>
    </source>
</evidence>
<keyword evidence="2" id="KW-0378">Hydrolase</keyword>
<dbReference type="Pfam" id="PF03009">
    <property type="entry name" value="GDPD"/>
    <property type="match status" value="1"/>
</dbReference>
<feature type="domain" description="GP-PDE" evidence="7">
    <location>
        <begin position="755"/>
        <end position="1115"/>
    </location>
</feature>
<dbReference type="PANTHER" id="PTHR22958:SF1">
    <property type="entry name" value="GLYCEROPHOSPHOCHOLINE PHOSPHODIESTERASE GPCPD1"/>
    <property type="match status" value="1"/>
</dbReference>
<keyword evidence="9" id="KW-1185">Reference proteome</keyword>
<evidence type="ECO:0000313" key="8">
    <source>
        <dbReference type="EMBL" id="KAG2192811.1"/>
    </source>
</evidence>
<dbReference type="PROSITE" id="PS50007">
    <property type="entry name" value="PIPLC_X_DOMAIN"/>
    <property type="match status" value="1"/>
</dbReference>
<protein>
    <submittedName>
        <fullName evidence="8">Uncharacterized protein</fullName>
    </submittedName>
</protein>
<dbReference type="GO" id="GO:0047389">
    <property type="term" value="F:glycerophosphocholine phosphodiesterase activity"/>
    <property type="evidence" value="ECO:0007669"/>
    <property type="project" value="TreeGrafter"/>
</dbReference>
<feature type="compositionally biased region" description="Polar residues" evidence="5">
    <location>
        <begin position="876"/>
        <end position="892"/>
    </location>
</feature>
<proteinExistence type="predicted"/>
<feature type="domain" description="SPX" evidence="6">
    <location>
        <begin position="1"/>
        <end position="135"/>
    </location>
</feature>
<dbReference type="PROSITE" id="PS51382">
    <property type="entry name" value="SPX"/>
    <property type="match status" value="1"/>
</dbReference>
<reference evidence="8" key="1">
    <citation type="submission" date="2020-12" db="EMBL/GenBank/DDBJ databases">
        <title>Metabolic potential, ecology and presence of endohyphal bacteria is reflected in genomic diversity of Mucoromycotina.</title>
        <authorList>
            <person name="Muszewska A."/>
            <person name="Okrasinska A."/>
            <person name="Steczkiewicz K."/>
            <person name="Drgas O."/>
            <person name="Orlowska M."/>
            <person name="Perlinska-Lenart U."/>
            <person name="Aleksandrzak-Piekarczyk T."/>
            <person name="Szatraj K."/>
            <person name="Zielenkiewicz U."/>
            <person name="Pilsyk S."/>
            <person name="Malc E."/>
            <person name="Mieczkowski P."/>
            <person name="Kruszewska J.S."/>
            <person name="Biernat P."/>
            <person name="Pawlowska J."/>
        </authorList>
    </citation>
    <scope>NUCLEOTIDE SEQUENCE</scope>
    <source>
        <strain evidence="8">CBS 226.32</strain>
    </source>
</reference>
<evidence type="ECO:0000259" key="6">
    <source>
        <dbReference type="PROSITE" id="PS51382"/>
    </source>
</evidence>
<dbReference type="Gene3D" id="3.20.20.190">
    <property type="entry name" value="Phosphatidylinositol (PI) phosphodiesterase"/>
    <property type="match status" value="1"/>
</dbReference>